<dbReference type="RefSeq" id="WP_158169104.1">
    <property type="nucleotide sequence ID" value="NZ_CP043538.1"/>
</dbReference>
<evidence type="ECO:0000256" key="1">
    <source>
        <dbReference type="SAM" id="MobiDB-lite"/>
    </source>
</evidence>
<evidence type="ECO:0000313" key="3">
    <source>
        <dbReference type="Proteomes" id="UP000012488"/>
    </source>
</evidence>
<evidence type="ECO:0000313" key="2">
    <source>
        <dbReference type="EMBL" id="QGY04547.1"/>
    </source>
</evidence>
<accession>A0A6B9FQ84</accession>
<proteinExistence type="predicted"/>
<organism evidence="2 3">
    <name type="scientific">Methylobacterium mesophilicum SR1.6/6</name>
    <dbReference type="NCBI Taxonomy" id="908290"/>
    <lineage>
        <taxon>Bacteria</taxon>
        <taxon>Pseudomonadati</taxon>
        <taxon>Pseudomonadota</taxon>
        <taxon>Alphaproteobacteria</taxon>
        <taxon>Hyphomicrobiales</taxon>
        <taxon>Methylobacteriaceae</taxon>
        <taxon>Methylobacterium</taxon>
    </lineage>
</organism>
<dbReference type="KEGG" id="mmes:MMSR116_23500"/>
<gene>
    <name evidence="2" type="ORF">MMSR116_23500</name>
</gene>
<feature type="compositionally biased region" description="Low complexity" evidence="1">
    <location>
        <begin position="237"/>
        <end position="268"/>
    </location>
</feature>
<reference evidence="2 3" key="1">
    <citation type="journal article" date="2012" name="Genet. Mol. Biol.">
        <title>Analysis of 16S rRNA and mxaF genes revealing insights into Methylobacterium niche-specific plant association.</title>
        <authorList>
            <person name="Dourado M.N."/>
            <person name="Andreote F.D."/>
            <person name="Dini-Andreote F."/>
            <person name="Conti R."/>
            <person name="Araujo J.M."/>
            <person name="Araujo W.L."/>
        </authorList>
    </citation>
    <scope>NUCLEOTIDE SEQUENCE [LARGE SCALE GENOMIC DNA]</scope>
    <source>
        <strain evidence="2 3">SR1.6/6</strain>
    </source>
</reference>
<dbReference type="AlphaFoldDB" id="A0A6B9FQ84"/>
<feature type="region of interest" description="Disordered" evidence="1">
    <location>
        <begin position="237"/>
        <end position="279"/>
    </location>
</feature>
<protein>
    <submittedName>
        <fullName evidence="2">Uncharacterized protein</fullName>
    </submittedName>
</protein>
<dbReference type="OrthoDB" id="8015121at2"/>
<dbReference type="EMBL" id="CP043538">
    <property type="protein sequence ID" value="QGY04547.1"/>
    <property type="molecule type" value="Genomic_DNA"/>
</dbReference>
<dbReference type="Proteomes" id="UP000012488">
    <property type="component" value="Chromosome"/>
</dbReference>
<name>A0A6B9FQ84_9HYPH</name>
<reference evidence="2 3" key="2">
    <citation type="journal article" date="2013" name="Genome Announc.">
        <title>Draft Genome Sequence of Methylobacterium mesophilicum Strain SR1.6/6, Isolated from Citrus sinensis.</title>
        <authorList>
            <person name="Marinho Almeida D."/>
            <person name="Dini-Andreote F."/>
            <person name="Camargo Neves A.A."/>
            <person name="Juca Ramos R.T."/>
            <person name="Andreote F.D."/>
            <person name="Carneiro A.R."/>
            <person name="Oliveira de Souza Lima A."/>
            <person name="Caracciolo Gomes de Sa P.H."/>
            <person name="Ribeiro Barbosa M.S."/>
            <person name="Araujo W.L."/>
            <person name="Silva A."/>
        </authorList>
    </citation>
    <scope>NUCLEOTIDE SEQUENCE [LARGE SCALE GENOMIC DNA]</scope>
    <source>
        <strain evidence="2 3">SR1.6/6</strain>
    </source>
</reference>
<sequence length="389" mass="40535">MLLNALILFTALLPRAEADADAWLRARPPAMTSVSPAAPAPPRFDPATRSVSNWHAQTGQHLLPQALAVTASLAEDPSYVARCVRLNNGWCIKSARWPGEIGADGEGHTAFATLDDGADAAASLLRRYYRDYGRRTALAIVRRWAPAECRVGSAPARPGRAWATPAVSAALAPRGLGRTLRARFLAAHRPGGAPRGRASALRVQPWSPLARMAGRRPVVRSHVATLQPVPDIAAGLSPAAKSPAAKSPAAESLAAGRPARGAADPAALLDRKAPSRVPSPDRMVVESALLPAIATGLPVLDLRLPAPLCTGDEVRIQAYANRISASVGLKPGDDLDLFGPDGTPRPNLAPVMLAMSAVELGTLRAGPDLVAGAITRLRPPTPAANSASP</sequence>